<dbReference type="EMBL" id="MWIP01000075">
    <property type="protein sequence ID" value="KAF1684191.1"/>
    <property type="molecule type" value="Genomic_DNA"/>
</dbReference>
<keyword evidence="1" id="KW-1133">Transmembrane helix</keyword>
<proteinExistence type="predicted"/>
<accession>A0A7V8K5L3</accession>
<dbReference type="AlphaFoldDB" id="A0A7V8K5L3"/>
<reference evidence="3 4" key="1">
    <citation type="submission" date="2017-10" db="EMBL/GenBank/DDBJ databases">
        <title>Whole genome sequencing of Pseudoxanthomonas broegbernensis DSM 12573(T).</title>
        <authorList>
            <person name="Kumar S."/>
            <person name="Bansal K."/>
            <person name="Kaur A."/>
            <person name="Patil P."/>
            <person name="Sharma S."/>
            <person name="Patil P.B."/>
        </authorList>
    </citation>
    <scope>NUCLEOTIDE SEQUENCE [LARGE SCALE GENOMIC DNA]</scope>
    <source>
        <strain evidence="3 4">DSM 12573</strain>
    </source>
</reference>
<name>A0A7V8K5L3_9GAMM</name>
<keyword evidence="1" id="KW-0812">Transmembrane</keyword>
<feature type="non-terminal residue" evidence="3">
    <location>
        <position position="214"/>
    </location>
</feature>
<sequence>YVLFSGKIAGMRQELDKAGEATHKLTLNSAMARREMGRMGTDILMGNYGRLSQTSLTLANYTGVMGKVFSATGLSILGVAAIVGGFTASLYKAAQASAELEKAIILSGNASGMTAEQMKLMASSYATYYTSASKVMDLQKGLLATGTATTQNFRAATQAAIAFGKNKAHTPLYPLPPANMRSRSHSSLAPRPHTTMHLPTCPSHYPPCYYRHTP</sequence>
<evidence type="ECO:0000313" key="3">
    <source>
        <dbReference type="EMBL" id="KAF1684191.1"/>
    </source>
</evidence>
<feature type="non-terminal residue" evidence="3">
    <location>
        <position position="1"/>
    </location>
</feature>
<dbReference type="RefSeq" id="WP_211373223.1">
    <property type="nucleotide sequence ID" value="NZ_MWIP01000075.1"/>
</dbReference>
<keyword evidence="1" id="KW-0472">Membrane</keyword>
<gene>
    <name evidence="3" type="ORF">B1992_15300</name>
</gene>
<dbReference type="Proteomes" id="UP000462066">
    <property type="component" value="Unassembled WGS sequence"/>
</dbReference>
<evidence type="ECO:0000313" key="4">
    <source>
        <dbReference type="Proteomes" id="UP000462066"/>
    </source>
</evidence>
<dbReference type="InterPro" id="IPR009628">
    <property type="entry name" value="Phage_tape_measure_N"/>
</dbReference>
<organism evidence="3 4">
    <name type="scientific">Pseudoxanthomonas broegbernensis</name>
    <dbReference type="NCBI Taxonomy" id="83619"/>
    <lineage>
        <taxon>Bacteria</taxon>
        <taxon>Pseudomonadati</taxon>
        <taxon>Pseudomonadota</taxon>
        <taxon>Gammaproteobacteria</taxon>
        <taxon>Lysobacterales</taxon>
        <taxon>Lysobacteraceae</taxon>
        <taxon>Pseudoxanthomonas</taxon>
    </lineage>
</organism>
<feature type="domain" description="Bacteriophage tail tape measure N-terminal" evidence="2">
    <location>
        <begin position="14"/>
        <end position="165"/>
    </location>
</feature>
<protein>
    <recommendedName>
        <fullName evidence="2">Bacteriophage tail tape measure N-terminal domain-containing protein</fullName>
    </recommendedName>
</protein>
<evidence type="ECO:0000259" key="2">
    <source>
        <dbReference type="Pfam" id="PF06791"/>
    </source>
</evidence>
<dbReference type="Pfam" id="PF06791">
    <property type="entry name" value="TMP_2"/>
    <property type="match status" value="1"/>
</dbReference>
<evidence type="ECO:0000256" key="1">
    <source>
        <dbReference type="SAM" id="Phobius"/>
    </source>
</evidence>
<feature type="transmembrane region" description="Helical" evidence="1">
    <location>
        <begin position="68"/>
        <end position="91"/>
    </location>
</feature>
<comment type="caution">
    <text evidence="3">The sequence shown here is derived from an EMBL/GenBank/DDBJ whole genome shotgun (WGS) entry which is preliminary data.</text>
</comment>
<keyword evidence="4" id="KW-1185">Reference proteome</keyword>